<proteinExistence type="predicted"/>
<reference evidence="1 2" key="1">
    <citation type="submission" date="2020-02" db="EMBL/GenBank/DDBJ databases">
        <title>Draft genome sequence of Haematococcus lacustris strain NIES-144.</title>
        <authorList>
            <person name="Morimoto D."/>
            <person name="Nakagawa S."/>
            <person name="Yoshida T."/>
            <person name="Sawayama S."/>
        </authorList>
    </citation>
    <scope>NUCLEOTIDE SEQUENCE [LARGE SCALE GENOMIC DNA]</scope>
    <source>
        <strain evidence="1 2">NIES-144</strain>
    </source>
</reference>
<sequence length="291" mass="30280">MMPVAPEQPRAAKIGQNDVGNELITFQPADPGKGAHQPEQPASFALMSCTALRKNCCKILKDRANGGHTTVPQQATAADAAVGPWVVGLAAACTPGQGTPCPWLADLSALATSTAPVGATCSHQCAACAALHCSLGPATSLAVVPAWLWQPCSCPCPCLCPKWAQLPLAQPWCACCAWLAGDCMECAPVLFFVTPQIDAAQLLQLDQQRLVAGVLKDLHGVAELPFAHHAALQLVVGGLEVGGCKELADVLELQSRLRRARGGKGGRGGALGAARLKVLSTNKEAMTRSWE</sequence>
<evidence type="ECO:0000313" key="2">
    <source>
        <dbReference type="Proteomes" id="UP000485058"/>
    </source>
</evidence>
<gene>
    <name evidence="1" type="ORF">HaLaN_16672</name>
</gene>
<protein>
    <submittedName>
        <fullName evidence="1">Uncharacterized protein</fullName>
    </submittedName>
</protein>
<dbReference type="EMBL" id="BLLF01001503">
    <property type="protein sequence ID" value="GFH19687.1"/>
    <property type="molecule type" value="Genomic_DNA"/>
</dbReference>
<dbReference type="AlphaFoldDB" id="A0A699ZAK3"/>
<comment type="caution">
    <text evidence="1">The sequence shown here is derived from an EMBL/GenBank/DDBJ whole genome shotgun (WGS) entry which is preliminary data.</text>
</comment>
<accession>A0A699ZAK3</accession>
<keyword evidence="2" id="KW-1185">Reference proteome</keyword>
<organism evidence="1 2">
    <name type="scientific">Haematococcus lacustris</name>
    <name type="common">Green alga</name>
    <name type="synonym">Haematococcus pluvialis</name>
    <dbReference type="NCBI Taxonomy" id="44745"/>
    <lineage>
        <taxon>Eukaryota</taxon>
        <taxon>Viridiplantae</taxon>
        <taxon>Chlorophyta</taxon>
        <taxon>core chlorophytes</taxon>
        <taxon>Chlorophyceae</taxon>
        <taxon>CS clade</taxon>
        <taxon>Chlamydomonadales</taxon>
        <taxon>Haematococcaceae</taxon>
        <taxon>Haematococcus</taxon>
    </lineage>
</organism>
<name>A0A699ZAK3_HAELA</name>
<dbReference type="Proteomes" id="UP000485058">
    <property type="component" value="Unassembled WGS sequence"/>
</dbReference>
<evidence type="ECO:0000313" key="1">
    <source>
        <dbReference type="EMBL" id="GFH19687.1"/>
    </source>
</evidence>